<feature type="transmembrane region" description="Helical" evidence="2">
    <location>
        <begin position="37"/>
        <end position="61"/>
    </location>
</feature>
<name>A0A1I2N765_9CLOT</name>
<dbReference type="GO" id="GO:0016780">
    <property type="term" value="F:phosphotransferase activity, for other substituted phosphate groups"/>
    <property type="evidence" value="ECO:0007669"/>
    <property type="project" value="TreeGrafter"/>
</dbReference>
<feature type="domain" description="Bacterial sugar transferase" evidence="3">
    <location>
        <begin position="35"/>
        <end position="227"/>
    </location>
</feature>
<proteinExistence type="inferred from homology"/>
<keyword evidence="5" id="KW-1185">Reference proteome</keyword>
<protein>
    <submittedName>
        <fullName evidence="4">Sugar transferase involved in LPS biosynthesis (Colanic, teichoic acid)</fullName>
    </submittedName>
</protein>
<keyword evidence="2" id="KW-0812">Transmembrane</keyword>
<evidence type="ECO:0000313" key="5">
    <source>
        <dbReference type="Proteomes" id="UP000182135"/>
    </source>
</evidence>
<reference evidence="4 5" key="1">
    <citation type="submission" date="2016-10" db="EMBL/GenBank/DDBJ databases">
        <authorList>
            <person name="de Groot N.N."/>
        </authorList>
    </citation>
    <scope>NUCLEOTIDE SEQUENCE [LARGE SCALE GENOMIC DNA]</scope>
    <source>
        <strain evidence="4 5">NLAE-zl-G419</strain>
    </source>
</reference>
<dbReference type="PANTHER" id="PTHR30576">
    <property type="entry name" value="COLANIC BIOSYNTHESIS UDP-GLUCOSE LIPID CARRIER TRANSFERASE"/>
    <property type="match status" value="1"/>
</dbReference>
<evidence type="ECO:0000256" key="1">
    <source>
        <dbReference type="ARBA" id="ARBA00006464"/>
    </source>
</evidence>
<dbReference type="PANTHER" id="PTHR30576:SF0">
    <property type="entry name" value="UNDECAPRENYL-PHOSPHATE N-ACETYLGALACTOSAMINYL 1-PHOSPHATE TRANSFERASE-RELATED"/>
    <property type="match status" value="1"/>
</dbReference>
<dbReference type="OrthoDB" id="9808602at2"/>
<dbReference type="STRING" id="1529.SAMN04487885_11921"/>
<dbReference type="EMBL" id="FOOE01000019">
    <property type="protein sequence ID" value="SFF98930.1"/>
    <property type="molecule type" value="Genomic_DNA"/>
</dbReference>
<evidence type="ECO:0000259" key="3">
    <source>
        <dbReference type="Pfam" id="PF02397"/>
    </source>
</evidence>
<sequence>MILKQWDYLPDNMKNESVKKYYDMLDKKRGSLYFKRIFDILAAIIILIILSPIFVVLSIAIKLDSKGPIMFRQVRVTQYGRTFRIFKFRTMVNNAEKIGTQVTTKNDVRVTKVGSILRKCRLDELPQLLNIISGDMSFVGTRPEVPKYVDRYTEEMLATLLLPAGITSEASIEYKDEDSVLSDAENVDDTYVDKVLPGKMKYNLESIKRFSLFGEIKTMLKTLGVVIHRDINRNEMTVENNRGVGM</sequence>
<evidence type="ECO:0000313" key="4">
    <source>
        <dbReference type="EMBL" id="SFF98930.1"/>
    </source>
</evidence>
<keyword evidence="4" id="KW-0808">Transferase</keyword>
<accession>A0A1I2N765</accession>
<keyword evidence="2" id="KW-0472">Membrane</keyword>
<dbReference type="AlphaFoldDB" id="A0A1I2N765"/>
<organism evidence="4 5">
    <name type="scientific">Clostridium cadaveris</name>
    <dbReference type="NCBI Taxonomy" id="1529"/>
    <lineage>
        <taxon>Bacteria</taxon>
        <taxon>Bacillati</taxon>
        <taxon>Bacillota</taxon>
        <taxon>Clostridia</taxon>
        <taxon>Eubacteriales</taxon>
        <taxon>Clostridiaceae</taxon>
        <taxon>Clostridium</taxon>
    </lineage>
</organism>
<dbReference type="RefSeq" id="WP_074845912.1">
    <property type="nucleotide sequence ID" value="NZ_FOOE01000019.1"/>
</dbReference>
<dbReference type="InterPro" id="IPR003362">
    <property type="entry name" value="Bact_transf"/>
</dbReference>
<keyword evidence="2" id="KW-1133">Transmembrane helix</keyword>
<dbReference type="Pfam" id="PF02397">
    <property type="entry name" value="Bac_transf"/>
    <property type="match status" value="1"/>
</dbReference>
<comment type="similarity">
    <text evidence="1">Belongs to the bacterial sugar transferase family.</text>
</comment>
<dbReference type="Proteomes" id="UP000182135">
    <property type="component" value="Unassembled WGS sequence"/>
</dbReference>
<evidence type="ECO:0000256" key="2">
    <source>
        <dbReference type="SAM" id="Phobius"/>
    </source>
</evidence>
<gene>
    <name evidence="4" type="ORF">SAMN04487885_11921</name>
</gene>